<dbReference type="EMBL" id="QKWP01005515">
    <property type="protein sequence ID" value="RIB00045.1"/>
    <property type="molecule type" value="Genomic_DNA"/>
</dbReference>
<dbReference type="STRING" id="44941.A0A397TYY2"/>
<organism evidence="1 2">
    <name type="scientific">Gigaspora rosea</name>
    <dbReference type="NCBI Taxonomy" id="44941"/>
    <lineage>
        <taxon>Eukaryota</taxon>
        <taxon>Fungi</taxon>
        <taxon>Fungi incertae sedis</taxon>
        <taxon>Mucoromycota</taxon>
        <taxon>Glomeromycotina</taxon>
        <taxon>Glomeromycetes</taxon>
        <taxon>Diversisporales</taxon>
        <taxon>Gigasporaceae</taxon>
        <taxon>Gigaspora</taxon>
    </lineage>
</organism>
<reference evidence="1 2" key="1">
    <citation type="submission" date="2018-06" db="EMBL/GenBank/DDBJ databases">
        <title>Comparative genomics reveals the genomic features of Rhizophagus irregularis, R. cerebriforme, R. diaphanum and Gigaspora rosea, and their symbiotic lifestyle signature.</title>
        <authorList>
            <person name="Morin E."/>
            <person name="San Clemente H."/>
            <person name="Chen E.C.H."/>
            <person name="De La Providencia I."/>
            <person name="Hainaut M."/>
            <person name="Kuo A."/>
            <person name="Kohler A."/>
            <person name="Murat C."/>
            <person name="Tang N."/>
            <person name="Roy S."/>
            <person name="Loubradou J."/>
            <person name="Henrissat B."/>
            <person name="Grigoriev I.V."/>
            <person name="Corradi N."/>
            <person name="Roux C."/>
            <person name="Martin F.M."/>
        </authorList>
    </citation>
    <scope>NUCLEOTIDE SEQUENCE [LARGE SCALE GENOMIC DNA]</scope>
    <source>
        <strain evidence="1 2">DAOM 194757</strain>
    </source>
</reference>
<comment type="caution">
    <text evidence="1">The sequence shown here is derived from an EMBL/GenBank/DDBJ whole genome shotgun (WGS) entry which is preliminary data.</text>
</comment>
<sequence>MSIKEFFDKLIIGEISPDCDISVGPFKTIDHIELSQTLVAGTTTIQASPHCQIIESTKWILKPSFDWLREPYNTLIIVILNYVSFLNRQNKITTKNHASITRITIVRKIEQAITIKIHKTNTYIMPNDEFKYNRLENAHEDLSLWIPIDIENYLPIDPV</sequence>
<evidence type="ECO:0000313" key="2">
    <source>
        <dbReference type="Proteomes" id="UP000266673"/>
    </source>
</evidence>
<gene>
    <name evidence="1" type="ORF">C2G38_2235866</name>
</gene>
<keyword evidence="2" id="KW-1185">Reference proteome</keyword>
<accession>A0A397TYY2</accession>
<dbReference type="Proteomes" id="UP000266673">
    <property type="component" value="Unassembled WGS sequence"/>
</dbReference>
<name>A0A397TYY2_9GLOM</name>
<dbReference type="AlphaFoldDB" id="A0A397TYY2"/>
<protein>
    <submittedName>
        <fullName evidence="1">Uncharacterized protein</fullName>
    </submittedName>
</protein>
<proteinExistence type="predicted"/>
<evidence type="ECO:0000313" key="1">
    <source>
        <dbReference type="EMBL" id="RIB00045.1"/>
    </source>
</evidence>